<dbReference type="GO" id="GO:0009001">
    <property type="term" value="F:serine O-acetyltransferase activity"/>
    <property type="evidence" value="ECO:0007669"/>
    <property type="project" value="InterPro"/>
</dbReference>
<keyword evidence="3" id="KW-0677">Repeat</keyword>
<dbReference type="InterPro" id="IPR005881">
    <property type="entry name" value="Ser_O-AcTrfase"/>
</dbReference>
<evidence type="ECO:0000313" key="6">
    <source>
        <dbReference type="Proteomes" id="UP000325811"/>
    </source>
</evidence>
<reference evidence="5 6" key="1">
    <citation type="submission" date="2019-08" db="EMBL/GenBank/DDBJ databases">
        <authorList>
            <person name="Herpell B J."/>
        </authorList>
    </citation>
    <scope>NUCLEOTIDE SEQUENCE [LARGE SCALE GENOMIC DNA]</scope>
    <source>
        <strain evidence="6">Msb3</strain>
    </source>
</reference>
<evidence type="ECO:0000313" key="5">
    <source>
        <dbReference type="EMBL" id="VVD32150.1"/>
    </source>
</evidence>
<keyword evidence="6" id="KW-1185">Reference proteome</keyword>
<evidence type="ECO:0000256" key="4">
    <source>
        <dbReference type="ARBA" id="ARBA00023315"/>
    </source>
</evidence>
<comment type="similarity">
    <text evidence="1">Belongs to the transferase hexapeptide repeat family.</text>
</comment>
<dbReference type="SUPFAM" id="SSF51161">
    <property type="entry name" value="Trimeric LpxA-like enzymes"/>
    <property type="match status" value="1"/>
</dbReference>
<gene>
    <name evidence="5" type="ORF">PDMSB3_0852</name>
</gene>
<proteinExistence type="inferred from homology"/>
<dbReference type="InterPro" id="IPR045304">
    <property type="entry name" value="LbH_SAT"/>
</dbReference>
<dbReference type="AlphaFoldDB" id="A0A5Q4ZSQ4"/>
<name>A0A5Q4ZSQ4_9BURK</name>
<dbReference type="RefSeq" id="WP_007176537.1">
    <property type="nucleotide sequence ID" value="NZ_LR699554.1"/>
</dbReference>
<protein>
    <submittedName>
        <fullName evidence="5">Serine acetyltransferase</fullName>
    </submittedName>
</protein>
<evidence type="ECO:0000256" key="2">
    <source>
        <dbReference type="ARBA" id="ARBA00022679"/>
    </source>
</evidence>
<dbReference type="InterPro" id="IPR018357">
    <property type="entry name" value="Hexapep_transf_CS"/>
</dbReference>
<dbReference type="PIRSF" id="PIRSF000441">
    <property type="entry name" value="CysE"/>
    <property type="match status" value="1"/>
</dbReference>
<dbReference type="PROSITE" id="PS00101">
    <property type="entry name" value="HEXAPEP_TRANSFERASES"/>
    <property type="match status" value="1"/>
</dbReference>
<dbReference type="CDD" id="cd03354">
    <property type="entry name" value="LbH_SAT"/>
    <property type="match status" value="1"/>
</dbReference>
<dbReference type="Pfam" id="PF00132">
    <property type="entry name" value="Hexapep"/>
    <property type="match status" value="1"/>
</dbReference>
<dbReference type="InterPro" id="IPR001451">
    <property type="entry name" value="Hexapep"/>
</dbReference>
<organism evidence="5 6">
    <name type="scientific">Paraburkholderia dioscoreae</name>
    <dbReference type="NCBI Taxonomy" id="2604047"/>
    <lineage>
        <taxon>Bacteria</taxon>
        <taxon>Pseudomonadati</taxon>
        <taxon>Pseudomonadota</taxon>
        <taxon>Betaproteobacteria</taxon>
        <taxon>Burkholderiales</taxon>
        <taxon>Burkholderiaceae</taxon>
        <taxon>Paraburkholderia</taxon>
    </lineage>
</organism>
<dbReference type="EMBL" id="LR699554">
    <property type="protein sequence ID" value="VVD32150.1"/>
    <property type="molecule type" value="Genomic_DNA"/>
</dbReference>
<accession>A0A5Q4ZSQ4</accession>
<dbReference type="Gene3D" id="2.160.10.10">
    <property type="entry name" value="Hexapeptide repeat proteins"/>
    <property type="match status" value="1"/>
</dbReference>
<dbReference type="InterPro" id="IPR011004">
    <property type="entry name" value="Trimer_LpxA-like_sf"/>
</dbReference>
<keyword evidence="4" id="KW-0012">Acyltransferase</keyword>
<dbReference type="GO" id="GO:0005737">
    <property type="term" value="C:cytoplasm"/>
    <property type="evidence" value="ECO:0007669"/>
    <property type="project" value="InterPro"/>
</dbReference>
<dbReference type="GO" id="GO:0006535">
    <property type="term" value="P:cysteine biosynthetic process from serine"/>
    <property type="evidence" value="ECO:0007669"/>
    <property type="project" value="InterPro"/>
</dbReference>
<evidence type="ECO:0000256" key="3">
    <source>
        <dbReference type="ARBA" id="ARBA00022737"/>
    </source>
</evidence>
<dbReference type="KEGG" id="pdio:PDMSB3_0852.1"/>
<evidence type="ECO:0000256" key="1">
    <source>
        <dbReference type="ARBA" id="ARBA00007274"/>
    </source>
</evidence>
<dbReference type="Proteomes" id="UP000325811">
    <property type="component" value="Chromosome II"/>
</dbReference>
<dbReference type="PANTHER" id="PTHR42811">
    <property type="entry name" value="SERINE ACETYLTRANSFERASE"/>
    <property type="match status" value="1"/>
</dbReference>
<sequence>MLHIYRIAHLLYRLHVPFLPWALKVFNRVVFSVSLPPSVIVGRNVIFGYQGLGIVVHRHAVLGNDIVIAPNVVIGGRGQPGAPIIEDNVLIGAGACILGPVTIGRNVKIGANAVVTFDVPPNVTVAGVPARIVKPRQGS</sequence>
<keyword evidence="2 5" id="KW-0808">Transferase</keyword>